<dbReference type="Pfam" id="PF13473">
    <property type="entry name" value="Cupredoxin_1"/>
    <property type="match status" value="1"/>
</dbReference>
<reference evidence="4 5" key="1">
    <citation type="journal article" date="2015" name="Nature">
        <title>rRNA introns, odd ribosomes, and small enigmatic genomes across a large radiation of phyla.</title>
        <authorList>
            <person name="Brown C.T."/>
            <person name="Hug L.A."/>
            <person name="Thomas B.C."/>
            <person name="Sharon I."/>
            <person name="Castelle C.J."/>
            <person name="Singh A."/>
            <person name="Wilkins M.J."/>
            <person name="Williams K.H."/>
            <person name="Banfield J.F."/>
        </authorList>
    </citation>
    <scope>NUCLEOTIDE SEQUENCE [LARGE SCALE GENOMIC DNA]</scope>
</reference>
<feature type="transmembrane region" description="Helical" evidence="1">
    <location>
        <begin position="6"/>
        <end position="27"/>
    </location>
</feature>
<accession>A0A0G0HFZ9</accession>
<dbReference type="Pfam" id="PF13386">
    <property type="entry name" value="DsbD_2"/>
    <property type="match status" value="1"/>
</dbReference>
<evidence type="ECO:0000259" key="3">
    <source>
        <dbReference type="Pfam" id="PF13473"/>
    </source>
</evidence>
<comment type="caution">
    <text evidence="4">The sequence shown here is derived from an EMBL/GenBank/DDBJ whole genome shotgun (WGS) entry which is preliminary data.</text>
</comment>
<keyword evidence="1" id="KW-0472">Membrane</keyword>
<dbReference type="STRING" id="1618545.US53_C0018G0008"/>
<evidence type="ECO:0000313" key="4">
    <source>
        <dbReference type="EMBL" id="KKQ37470.1"/>
    </source>
</evidence>
<dbReference type="InterPro" id="IPR039447">
    <property type="entry name" value="UreH-like_TM_dom"/>
</dbReference>
<dbReference type="InterPro" id="IPR008972">
    <property type="entry name" value="Cupredoxin"/>
</dbReference>
<dbReference type="PATRIC" id="fig|1618545.3.peg.275"/>
<feature type="transmembrane region" description="Helical" evidence="1">
    <location>
        <begin position="81"/>
        <end position="109"/>
    </location>
</feature>
<evidence type="ECO:0000259" key="2">
    <source>
        <dbReference type="Pfam" id="PF13386"/>
    </source>
</evidence>
<feature type="domain" description="EfeO-type cupredoxin-like" evidence="3">
    <location>
        <begin position="245"/>
        <end position="333"/>
    </location>
</feature>
<sequence length="335" mass="35711">MNNIWLALITGLTTGGISCLAVQGGLLTSSIANQKEADEAKSGNFRFVAYFLISKLVAYTILGFLLGLLGSFIILSLKTQAIFQILIGIFLIGTAGYILELHPIFRYFAIRPPKFALRIARNNSKNVNSVTPFILGALTVFMPCGVTQAMMAVALGTGNPIYASGIMFAFVLGTSPVFFMLGVATLNLLKRKAFRFVAAGALVIFGIISINGAMGMLGSPHTLQNYWKVVSKNTTKNEAIAGVSANGTQDVTINVTSRGYQSNVSTLKAGVPVKLKLVTNNTLGCSRAFSIPSLNVSKLLPQTGSEVIEFTPTKTGRLAYTCSMGMYTGSFTVVN</sequence>
<organism evidence="4 5">
    <name type="scientific">Candidatus Woesebacteria bacterium GW2011_GWA1_37_7</name>
    <dbReference type="NCBI Taxonomy" id="1618545"/>
    <lineage>
        <taxon>Bacteria</taxon>
        <taxon>Candidatus Woeseibacteriota</taxon>
    </lineage>
</organism>
<keyword evidence="1" id="KW-1133">Transmembrane helix</keyword>
<dbReference type="PANTHER" id="PTHR42208:SF1">
    <property type="entry name" value="HEAVY METAL TRANSPORTER"/>
    <property type="match status" value="1"/>
</dbReference>
<dbReference type="SUPFAM" id="SSF49503">
    <property type="entry name" value="Cupredoxins"/>
    <property type="match status" value="1"/>
</dbReference>
<protein>
    <submittedName>
        <fullName evidence="4">Putative membrane protein</fullName>
    </submittedName>
</protein>
<feature type="transmembrane region" description="Helical" evidence="1">
    <location>
        <begin position="196"/>
        <end position="217"/>
    </location>
</feature>
<feature type="domain" description="Urease accessory protein UreH-like transmembrane" evidence="2">
    <location>
        <begin position="7"/>
        <end position="207"/>
    </location>
</feature>
<dbReference type="PANTHER" id="PTHR42208">
    <property type="entry name" value="HEAVY METAL TRANSPORTER-RELATED"/>
    <property type="match status" value="1"/>
</dbReference>
<feature type="transmembrane region" description="Helical" evidence="1">
    <location>
        <begin position="130"/>
        <end position="155"/>
    </location>
</feature>
<proteinExistence type="predicted"/>
<keyword evidence="1" id="KW-0812">Transmembrane</keyword>
<gene>
    <name evidence="4" type="ORF">US53_C0018G0008</name>
</gene>
<dbReference type="Gene3D" id="2.60.40.420">
    <property type="entry name" value="Cupredoxins - blue copper proteins"/>
    <property type="match status" value="1"/>
</dbReference>
<evidence type="ECO:0000313" key="5">
    <source>
        <dbReference type="Proteomes" id="UP000034591"/>
    </source>
</evidence>
<dbReference type="AlphaFoldDB" id="A0A0G0HFZ9"/>
<dbReference type="InterPro" id="IPR028096">
    <property type="entry name" value="EfeO_Cupredoxin"/>
</dbReference>
<feature type="transmembrane region" description="Helical" evidence="1">
    <location>
        <begin position="161"/>
        <end position="189"/>
    </location>
</feature>
<name>A0A0G0HFZ9_9BACT</name>
<feature type="transmembrane region" description="Helical" evidence="1">
    <location>
        <begin position="47"/>
        <end position="75"/>
    </location>
</feature>
<dbReference type="Proteomes" id="UP000034591">
    <property type="component" value="Unassembled WGS sequence"/>
</dbReference>
<dbReference type="EMBL" id="LBTI01000018">
    <property type="protein sequence ID" value="KKQ37470.1"/>
    <property type="molecule type" value="Genomic_DNA"/>
</dbReference>
<evidence type="ECO:0000256" key="1">
    <source>
        <dbReference type="SAM" id="Phobius"/>
    </source>
</evidence>